<dbReference type="RefSeq" id="XP_024579119.1">
    <property type="nucleotide sequence ID" value="XM_024728664.1"/>
</dbReference>
<proteinExistence type="predicted"/>
<organism evidence="1 2">
    <name type="scientific">Plasmopara halstedii</name>
    <name type="common">Downy mildew of sunflower</name>
    <dbReference type="NCBI Taxonomy" id="4781"/>
    <lineage>
        <taxon>Eukaryota</taxon>
        <taxon>Sar</taxon>
        <taxon>Stramenopiles</taxon>
        <taxon>Oomycota</taxon>
        <taxon>Peronosporomycetes</taxon>
        <taxon>Peronosporales</taxon>
        <taxon>Peronosporaceae</taxon>
        <taxon>Plasmopara</taxon>
    </lineage>
</organism>
<keyword evidence="2" id="KW-1185">Reference proteome</keyword>
<evidence type="ECO:0000313" key="1">
    <source>
        <dbReference type="EMBL" id="CEG42750.1"/>
    </source>
</evidence>
<sequence>MCHLVQTWGKTVSTMTLMCGHQSVHGLIMVPFMADVPAPFSDATNGECKNQWE</sequence>
<dbReference type="AlphaFoldDB" id="A0A0P1AP06"/>
<accession>A0A0P1AP06</accession>
<dbReference type="GeneID" id="36408055"/>
<protein>
    <submittedName>
        <fullName evidence="1">Uncharacterized protein</fullName>
    </submittedName>
</protein>
<evidence type="ECO:0000313" key="2">
    <source>
        <dbReference type="Proteomes" id="UP000054928"/>
    </source>
</evidence>
<dbReference type="Proteomes" id="UP000054928">
    <property type="component" value="Unassembled WGS sequence"/>
</dbReference>
<dbReference type="EMBL" id="CCYD01000645">
    <property type="protein sequence ID" value="CEG42750.1"/>
    <property type="molecule type" value="Genomic_DNA"/>
</dbReference>
<name>A0A0P1AP06_PLAHL</name>
<reference evidence="2" key="1">
    <citation type="submission" date="2014-09" db="EMBL/GenBank/DDBJ databases">
        <authorList>
            <person name="Sharma Rahul"/>
            <person name="Thines Marco"/>
        </authorList>
    </citation>
    <scope>NUCLEOTIDE SEQUENCE [LARGE SCALE GENOMIC DNA]</scope>
</reference>